<reference evidence="18" key="1">
    <citation type="journal article" date="2018" name="Genome Announc.">
        <title>Complete genome sequence of a Dickeya fangzhongdai type strain causing bleeding canker of pear tree trunks.</title>
        <authorList>
            <person name="Zhao Y."/>
            <person name="Tian Y."/>
            <person name="Li X."/>
            <person name="Hu B."/>
        </authorList>
    </citation>
    <scope>NUCLEOTIDE SEQUENCE [LARGE SCALE GENOMIC DNA]</scope>
    <source>
        <strain evidence="18">DSM 101947</strain>
    </source>
</reference>
<keyword evidence="7" id="KW-0234">DNA repair</keyword>
<feature type="binding site" evidence="15">
    <location>
        <position position="190"/>
    </location>
    <ligand>
        <name>Fe cation</name>
        <dbReference type="ChEBI" id="CHEBI:24875"/>
        <note>catalytic</note>
    </ligand>
</feature>
<dbReference type="SUPFAM" id="SSF51197">
    <property type="entry name" value="Clavaminate synthase-like"/>
    <property type="match status" value="1"/>
</dbReference>
<keyword evidence="17" id="KW-0808">Transferase</keyword>
<dbReference type="KEGG" id="dfn:CVE23_04710"/>
<comment type="catalytic activity">
    <reaction evidence="8">
        <text>a methylated nucleobase within DNA + 2-oxoglutarate + O2 = a nucleobase within DNA + formaldehyde + succinate + CO2</text>
        <dbReference type="Rhea" id="RHEA:30299"/>
        <dbReference type="Rhea" id="RHEA-COMP:12192"/>
        <dbReference type="Rhea" id="RHEA-COMP:12193"/>
        <dbReference type="ChEBI" id="CHEBI:15379"/>
        <dbReference type="ChEBI" id="CHEBI:16526"/>
        <dbReference type="ChEBI" id="CHEBI:16810"/>
        <dbReference type="ChEBI" id="CHEBI:16842"/>
        <dbReference type="ChEBI" id="CHEBI:30031"/>
        <dbReference type="ChEBI" id="CHEBI:32875"/>
        <dbReference type="ChEBI" id="CHEBI:64428"/>
        <dbReference type="EC" id="1.14.11.33"/>
    </reaction>
</comment>
<dbReference type="PROSITE" id="PS51471">
    <property type="entry name" value="FE2OG_OXY"/>
    <property type="match status" value="1"/>
</dbReference>
<evidence type="ECO:0000256" key="5">
    <source>
        <dbReference type="ARBA" id="ARBA00023002"/>
    </source>
</evidence>
<dbReference type="Gene3D" id="2.60.120.590">
    <property type="entry name" value="Alpha-ketoglutarate-dependent dioxygenase AlkB-like"/>
    <property type="match status" value="1"/>
</dbReference>
<dbReference type="RefSeq" id="WP_100849000.1">
    <property type="nucleotide sequence ID" value="NZ_BMJF01000004.1"/>
</dbReference>
<evidence type="ECO:0000256" key="11">
    <source>
        <dbReference type="ARBA" id="ARBA00072243"/>
    </source>
</evidence>
<sequence length="217" mass="23904">MNFELFADEPPERRNETLAPGAMLLRGFAWQQAGALLAALEQVTKQSPFRHMVTPGGHTMSVAMSNCGPLGWVSDERGYRYSAQDPLTGRPWPAMPACFWQLSQAAASAAGYHDFAPDACLINRYTVGAKLSLHQDRDEQDLRQPIVSVSLGLSAVFLFGGEKRGDPCQRLALMHGDVVVWGGPSRLHYHAILPLRNGPLPTGMSDEVRFNLTFRKV</sequence>
<dbReference type="Proteomes" id="UP000231901">
    <property type="component" value="Chromosome"/>
</dbReference>
<dbReference type="GeneID" id="66563642"/>
<feature type="binding site" evidence="14">
    <location>
        <position position="164"/>
    </location>
    <ligand>
        <name>substrate</name>
    </ligand>
</feature>
<dbReference type="InterPro" id="IPR037151">
    <property type="entry name" value="AlkB-like_sf"/>
</dbReference>
<keyword evidence="5" id="KW-0560">Oxidoreductase</keyword>
<feature type="binding site" evidence="14">
    <location>
        <position position="72"/>
    </location>
    <ligand>
        <name>substrate</name>
    </ligand>
</feature>
<comment type="function">
    <text evidence="9">Dioxygenase that repairs alkylated DNA and RNA containing 3-methylcytosine or 1-methyladenine by oxidative demethylation. Has highest activity towards 3-methylcytosine. Has lower activity towards alkylated DNA containing ethenoadenine, and no detectable activity towards 1-methylguanine or 3-methylthymine. Accepts double-stranded and single-stranded substrates. Requires molecular oxygen, alpha-ketoglutarate and iron. Provides extensive resistance to alkylating agents such as MMS and DMS (SN2 agents), but not to MMNG and MNU (SN1 agents).</text>
</comment>
<dbReference type="Pfam" id="PF13532">
    <property type="entry name" value="2OG-FeII_Oxy_2"/>
    <property type="match status" value="1"/>
</dbReference>
<dbReference type="GO" id="GO:0008168">
    <property type="term" value="F:methyltransferase activity"/>
    <property type="evidence" value="ECO:0007669"/>
    <property type="project" value="UniProtKB-KW"/>
</dbReference>
<evidence type="ECO:0000256" key="1">
    <source>
        <dbReference type="ARBA" id="ARBA00007879"/>
    </source>
</evidence>
<dbReference type="InterPro" id="IPR027450">
    <property type="entry name" value="AlkB-like"/>
</dbReference>
<evidence type="ECO:0000256" key="3">
    <source>
        <dbReference type="ARBA" id="ARBA00022763"/>
    </source>
</evidence>
<keyword evidence="18" id="KW-1185">Reference proteome</keyword>
<feature type="binding site" evidence="14">
    <location>
        <position position="138"/>
    </location>
    <ligand>
        <name>substrate</name>
    </ligand>
</feature>
<evidence type="ECO:0000313" key="17">
    <source>
        <dbReference type="EMBL" id="ATZ93336.1"/>
    </source>
</evidence>
<evidence type="ECO:0000313" key="18">
    <source>
        <dbReference type="Proteomes" id="UP000231901"/>
    </source>
</evidence>
<comment type="similarity">
    <text evidence="1">Belongs to the alkB family.</text>
</comment>
<dbReference type="GO" id="GO:0035513">
    <property type="term" value="P:oxidative RNA demethylation"/>
    <property type="evidence" value="ECO:0007669"/>
    <property type="project" value="TreeGrafter"/>
</dbReference>
<feature type="binding site" evidence="14">
    <location>
        <begin position="79"/>
        <end position="81"/>
    </location>
    <ligand>
        <name>substrate</name>
    </ligand>
</feature>
<dbReference type="GO" id="GO:0008198">
    <property type="term" value="F:ferrous iron binding"/>
    <property type="evidence" value="ECO:0007669"/>
    <property type="project" value="TreeGrafter"/>
</dbReference>
<dbReference type="PANTHER" id="PTHR16557">
    <property type="entry name" value="ALKYLATED DNA REPAIR PROTEIN ALKB-RELATED"/>
    <property type="match status" value="1"/>
</dbReference>
<dbReference type="FunFam" id="2.60.120.590:FF:000005">
    <property type="entry name" value="Alpha-ketoglutarate-dependent dioxygenase AlkB"/>
    <property type="match status" value="1"/>
</dbReference>
<evidence type="ECO:0000256" key="14">
    <source>
        <dbReference type="PIRSR" id="PIRSR604574-1"/>
    </source>
</evidence>
<evidence type="ECO:0000256" key="9">
    <source>
        <dbReference type="ARBA" id="ARBA00055649"/>
    </source>
</evidence>
<gene>
    <name evidence="17" type="ORF">CVE23_04710</name>
</gene>
<comment type="cofactor">
    <cofactor evidence="15">
        <name>Fe(2+)</name>
        <dbReference type="ChEBI" id="CHEBI:29033"/>
    </cofactor>
    <text evidence="15">Binds 1 Fe(2+) ion per subunit.</text>
</comment>
<keyword evidence="4" id="KW-0223">Dioxygenase</keyword>
<dbReference type="InterPro" id="IPR005123">
    <property type="entry name" value="Oxoglu/Fe-dep_dioxygenase_dom"/>
</dbReference>
<keyword evidence="2 15" id="KW-0479">Metal-binding</keyword>
<dbReference type="InterPro" id="IPR004574">
    <property type="entry name" value="Alkb"/>
</dbReference>
<feature type="binding site" evidence="15">
    <location>
        <position position="134"/>
    </location>
    <ligand>
        <name>Fe cation</name>
        <dbReference type="ChEBI" id="CHEBI:24875"/>
        <note>catalytic</note>
    </ligand>
</feature>
<keyword evidence="3" id="KW-0227">DNA damage</keyword>
<dbReference type="GO" id="GO:0035516">
    <property type="term" value="F:broad specificity oxidative DNA demethylase activity"/>
    <property type="evidence" value="ECO:0007669"/>
    <property type="project" value="UniProtKB-EC"/>
</dbReference>
<dbReference type="AlphaFoldDB" id="A0A2K8QIL5"/>
<evidence type="ECO:0000256" key="4">
    <source>
        <dbReference type="ARBA" id="ARBA00022964"/>
    </source>
</evidence>
<evidence type="ECO:0000256" key="13">
    <source>
        <dbReference type="ARBA" id="ARBA00082512"/>
    </source>
</evidence>
<dbReference type="GO" id="GO:0005737">
    <property type="term" value="C:cytoplasm"/>
    <property type="evidence" value="ECO:0007669"/>
    <property type="project" value="TreeGrafter"/>
</dbReference>
<dbReference type="NCBIfam" id="NF011930">
    <property type="entry name" value="PRK15401.1"/>
    <property type="match status" value="1"/>
</dbReference>
<evidence type="ECO:0000256" key="7">
    <source>
        <dbReference type="ARBA" id="ARBA00023204"/>
    </source>
</evidence>
<keyword evidence="17" id="KW-0489">Methyltransferase</keyword>
<feature type="binding site" evidence="15">
    <location>
        <position position="136"/>
    </location>
    <ligand>
        <name>Fe cation</name>
        <dbReference type="ChEBI" id="CHEBI:24875"/>
        <note>catalytic</note>
    </ligand>
</feature>
<name>A0A2K8QIL5_9GAMM</name>
<evidence type="ECO:0000259" key="16">
    <source>
        <dbReference type="PROSITE" id="PS51471"/>
    </source>
</evidence>
<evidence type="ECO:0000256" key="2">
    <source>
        <dbReference type="ARBA" id="ARBA00022723"/>
    </source>
</evidence>
<protein>
    <recommendedName>
        <fullName evidence="11">Alpha-ketoglutarate-dependent dioxygenase AlkB</fullName>
        <ecNumber evidence="10">1.14.11.33</ecNumber>
    </recommendedName>
    <alternativeName>
        <fullName evidence="12">Alkylated DNA repair protein AlkB</fullName>
    </alternativeName>
    <alternativeName>
        <fullName evidence="13">DNA oxidative demethylase AlkB</fullName>
    </alternativeName>
</protein>
<accession>A0A2K8QIL5</accession>
<feature type="binding site" evidence="14">
    <location>
        <begin position="123"/>
        <end position="125"/>
    </location>
    <ligand>
        <name>2-oxoglutarate</name>
        <dbReference type="ChEBI" id="CHEBI:16810"/>
    </ligand>
</feature>
<dbReference type="GO" id="GO:0032259">
    <property type="term" value="P:methylation"/>
    <property type="evidence" value="ECO:0007669"/>
    <property type="project" value="UniProtKB-KW"/>
</dbReference>
<evidence type="ECO:0000256" key="12">
    <source>
        <dbReference type="ARBA" id="ARBA00080712"/>
    </source>
</evidence>
<evidence type="ECO:0000256" key="8">
    <source>
        <dbReference type="ARBA" id="ARBA00050106"/>
    </source>
</evidence>
<feature type="domain" description="Fe2OG dioxygenase" evidence="16">
    <location>
        <begin position="116"/>
        <end position="217"/>
    </location>
</feature>
<proteinExistence type="inferred from homology"/>
<dbReference type="EMBL" id="CP025003">
    <property type="protein sequence ID" value="ATZ93336.1"/>
    <property type="molecule type" value="Genomic_DNA"/>
</dbReference>
<evidence type="ECO:0000256" key="10">
    <source>
        <dbReference type="ARBA" id="ARBA00066725"/>
    </source>
</evidence>
<dbReference type="GO" id="GO:0006281">
    <property type="term" value="P:DNA repair"/>
    <property type="evidence" value="ECO:0007669"/>
    <property type="project" value="UniProtKB-KW"/>
</dbReference>
<dbReference type="EC" id="1.14.11.33" evidence="10"/>
<evidence type="ECO:0000256" key="6">
    <source>
        <dbReference type="ARBA" id="ARBA00023004"/>
    </source>
</evidence>
<evidence type="ECO:0000256" key="15">
    <source>
        <dbReference type="PIRSR" id="PIRSR604574-2"/>
    </source>
</evidence>
<dbReference type="GO" id="GO:0035515">
    <property type="term" value="F:oxidative RNA demethylase activity"/>
    <property type="evidence" value="ECO:0007669"/>
    <property type="project" value="TreeGrafter"/>
</dbReference>
<keyword evidence="6 15" id="KW-0408">Iron</keyword>
<dbReference type="PANTHER" id="PTHR16557:SF2">
    <property type="entry name" value="NUCLEIC ACID DIOXYGENASE ALKBH1"/>
    <property type="match status" value="1"/>
</dbReference>
<feature type="binding site" evidence="14">
    <location>
        <begin position="209"/>
        <end position="215"/>
    </location>
    <ligand>
        <name>2-oxoglutarate</name>
        <dbReference type="ChEBI" id="CHEBI:16810"/>
    </ligand>
</feature>
<organism evidence="17 18">
    <name type="scientific">Dickeya fangzhongdai</name>
    <dbReference type="NCBI Taxonomy" id="1778540"/>
    <lineage>
        <taxon>Bacteria</taxon>
        <taxon>Pseudomonadati</taxon>
        <taxon>Pseudomonadota</taxon>
        <taxon>Gammaproteobacteria</taxon>
        <taxon>Enterobacterales</taxon>
        <taxon>Pectobacteriaceae</taxon>
        <taxon>Dickeya</taxon>
    </lineage>
</organism>